<dbReference type="AlphaFoldDB" id="A0A2A5WUP9"/>
<accession>A0A2A5WUP9</accession>
<name>A0A2A5WUP9_9GAMM</name>
<organism evidence="1 2">
    <name type="scientific">OM182 bacterium MED-G24</name>
    <dbReference type="NCBI Taxonomy" id="1986255"/>
    <lineage>
        <taxon>Bacteria</taxon>
        <taxon>Pseudomonadati</taxon>
        <taxon>Pseudomonadota</taxon>
        <taxon>Gammaproteobacteria</taxon>
        <taxon>OMG group</taxon>
        <taxon>OM182 clade</taxon>
    </lineage>
</organism>
<gene>
    <name evidence="1" type="ORF">CNE99_04330</name>
</gene>
<sequence>MSETTEQESRTITSSVDICVPPEKAFKIFTEELDCWWLQGPINFHDGSKTHFMHMESCVGGRIAEVHDPATGDGHEFGKITIWEPGHRVAWKSTIDSVVVDVVFEPKDNAGTTVTVNATIIGDHDQGMS</sequence>
<protein>
    <recommendedName>
        <fullName evidence="3">ATPase</fullName>
    </recommendedName>
</protein>
<dbReference type="EMBL" id="NTKD01000016">
    <property type="protein sequence ID" value="PDH39998.1"/>
    <property type="molecule type" value="Genomic_DNA"/>
</dbReference>
<comment type="caution">
    <text evidence="1">The sequence shown here is derived from an EMBL/GenBank/DDBJ whole genome shotgun (WGS) entry which is preliminary data.</text>
</comment>
<dbReference type="SUPFAM" id="SSF55961">
    <property type="entry name" value="Bet v1-like"/>
    <property type="match status" value="1"/>
</dbReference>
<proteinExistence type="predicted"/>
<reference evidence="1 2" key="1">
    <citation type="submission" date="2017-08" db="EMBL/GenBank/DDBJ databases">
        <title>Fine stratification of microbial communities through a metagenomic profile of the photic zone.</title>
        <authorList>
            <person name="Haro-Moreno J.M."/>
            <person name="Lopez-Perez M."/>
            <person name="De La Torre J."/>
            <person name="Picazo A."/>
            <person name="Camacho A."/>
            <person name="Rodriguez-Valera F."/>
        </authorList>
    </citation>
    <scope>NUCLEOTIDE SEQUENCE [LARGE SCALE GENOMIC DNA]</scope>
    <source>
        <strain evidence="1">MED-G24</strain>
    </source>
</reference>
<evidence type="ECO:0008006" key="3">
    <source>
        <dbReference type="Google" id="ProtNLM"/>
    </source>
</evidence>
<evidence type="ECO:0000313" key="2">
    <source>
        <dbReference type="Proteomes" id="UP000219327"/>
    </source>
</evidence>
<dbReference type="InterPro" id="IPR023393">
    <property type="entry name" value="START-like_dom_sf"/>
</dbReference>
<evidence type="ECO:0000313" key="1">
    <source>
        <dbReference type="EMBL" id="PDH39998.1"/>
    </source>
</evidence>
<dbReference type="Gene3D" id="3.30.530.20">
    <property type="match status" value="1"/>
</dbReference>
<dbReference type="Proteomes" id="UP000219327">
    <property type="component" value="Unassembled WGS sequence"/>
</dbReference>